<dbReference type="SUPFAM" id="SSF89155">
    <property type="entry name" value="TorD-like"/>
    <property type="match status" value="1"/>
</dbReference>
<evidence type="ECO:0000313" key="2">
    <source>
        <dbReference type="EMBL" id="AKG73023.1"/>
    </source>
</evidence>
<dbReference type="RefSeq" id="WP_046789215.1">
    <property type="nucleotide sequence ID" value="NZ_CP011366.1"/>
</dbReference>
<accession>A0A0F7HJ05</accession>
<organism evidence="3 5">
    <name type="scientific">Salinicoccus halodurans</name>
    <dbReference type="NCBI Taxonomy" id="407035"/>
    <lineage>
        <taxon>Bacteria</taxon>
        <taxon>Bacillati</taxon>
        <taxon>Bacillota</taxon>
        <taxon>Bacilli</taxon>
        <taxon>Bacillales</taxon>
        <taxon>Staphylococcaceae</taxon>
        <taxon>Salinicoccus</taxon>
    </lineage>
</organism>
<dbReference type="GO" id="GO:0016530">
    <property type="term" value="F:metallochaperone activity"/>
    <property type="evidence" value="ECO:0007669"/>
    <property type="project" value="TreeGrafter"/>
</dbReference>
<dbReference type="OrthoDB" id="5296272at2"/>
<reference evidence="4" key="2">
    <citation type="submission" date="2015-04" db="EMBL/GenBank/DDBJ databases">
        <title>Complete genome sequence of Salinicoccus halodurans strain H3B36, isolated from the Qaidam basin of China.</title>
        <authorList>
            <person name="Ma Y."/>
            <person name="Jiang K."/>
            <person name="Xue Y."/>
        </authorList>
    </citation>
    <scope>NUCLEOTIDE SEQUENCE [LARGE SCALE GENOMIC DNA]</scope>
    <source>
        <strain evidence="4">H3B36</strain>
    </source>
</reference>
<dbReference type="AlphaFoldDB" id="A0A0F7HJ05"/>
<dbReference type="EMBL" id="FOTB01000003">
    <property type="protein sequence ID" value="SFK77603.1"/>
    <property type="molecule type" value="Genomic_DNA"/>
</dbReference>
<dbReference type="PANTHER" id="PTHR43680">
    <property type="entry name" value="NITRATE REDUCTASE MOLYBDENUM COFACTOR ASSEMBLY CHAPERONE"/>
    <property type="match status" value="1"/>
</dbReference>
<dbReference type="GO" id="GO:0042128">
    <property type="term" value="P:nitrate assimilation"/>
    <property type="evidence" value="ECO:0007669"/>
    <property type="project" value="UniProtKB-KW"/>
</dbReference>
<reference evidence="3 5" key="3">
    <citation type="submission" date="2016-10" db="EMBL/GenBank/DDBJ databases">
        <authorList>
            <person name="Varghese N."/>
            <person name="Submissions S."/>
        </authorList>
    </citation>
    <scope>NUCLEOTIDE SEQUENCE [LARGE SCALE GENOMIC DNA]</scope>
    <source>
        <strain evidence="3 5">CGMCC 1.6501</strain>
    </source>
</reference>
<dbReference type="EMBL" id="CP011366">
    <property type="protein sequence ID" value="AKG73023.1"/>
    <property type="molecule type" value="Genomic_DNA"/>
</dbReference>
<dbReference type="Proteomes" id="UP000183090">
    <property type="component" value="Unassembled WGS sequence"/>
</dbReference>
<dbReference type="NCBIfam" id="TIGR00684">
    <property type="entry name" value="narJ"/>
    <property type="match status" value="1"/>
</dbReference>
<keyword evidence="1" id="KW-0534">Nitrate assimilation</keyword>
<sequence>MIDFKRLAEYKELFKFFSVHFDYPEKLTFHPKSFAVKEEVPEMVKNHIEAYEKHVMELSLDENREEYIHTFDFEKQNSLFMTYANFEDGKERGQMLAKLKVLYEMFGLEMPDNELSDYLPLMCEFIYAGDWENDDRKEGSFSLLIGVIEDGSYHLLKSLEKQESHYTPLVKALRETFKQCMRQPAGEQG</sequence>
<dbReference type="GO" id="GO:0051082">
    <property type="term" value="F:unfolded protein binding"/>
    <property type="evidence" value="ECO:0007669"/>
    <property type="project" value="InterPro"/>
</dbReference>
<dbReference type="GO" id="GO:0051131">
    <property type="term" value="P:chaperone-mediated protein complex assembly"/>
    <property type="evidence" value="ECO:0007669"/>
    <property type="project" value="InterPro"/>
</dbReference>
<evidence type="ECO:0000313" key="5">
    <source>
        <dbReference type="Proteomes" id="UP000183090"/>
    </source>
</evidence>
<dbReference type="Pfam" id="PF02613">
    <property type="entry name" value="Nitrate_red_del"/>
    <property type="match status" value="1"/>
</dbReference>
<dbReference type="Proteomes" id="UP000034029">
    <property type="component" value="Chromosome"/>
</dbReference>
<name>A0A0F7HJ05_9STAP</name>
<evidence type="ECO:0000313" key="3">
    <source>
        <dbReference type="EMBL" id="SFK77603.1"/>
    </source>
</evidence>
<protein>
    <submittedName>
        <fullName evidence="2 3">Nitrate reductase</fullName>
    </submittedName>
</protein>
<reference evidence="2 4" key="1">
    <citation type="journal article" date="2015" name="Int. J. Syst. Evol. Microbiol.">
        <title>Complete genome sequence of Salinicoccus halodurans H3B36, isolated from the Qaidam Basin in China.</title>
        <authorList>
            <person name="Jiang K."/>
            <person name="Xue Y."/>
            <person name="Ma Y."/>
        </authorList>
    </citation>
    <scope>NUCLEOTIDE SEQUENCE [LARGE SCALE GENOMIC DNA]</scope>
    <source>
        <strain evidence="2 4">H3B36</strain>
    </source>
</reference>
<dbReference type="InterPro" id="IPR036411">
    <property type="entry name" value="TorD-like_sf"/>
</dbReference>
<keyword evidence="4" id="KW-1185">Reference proteome</keyword>
<dbReference type="InterPro" id="IPR020945">
    <property type="entry name" value="DMSO/NO3_reduct_chaperone"/>
</dbReference>
<dbReference type="InterPro" id="IPR003765">
    <property type="entry name" value="NO3_reductase_chaperone_NarJ"/>
</dbReference>
<evidence type="ECO:0000256" key="1">
    <source>
        <dbReference type="ARBA" id="ARBA00023063"/>
    </source>
</evidence>
<proteinExistence type="predicted"/>
<evidence type="ECO:0000313" key="4">
    <source>
        <dbReference type="Proteomes" id="UP000034029"/>
    </source>
</evidence>
<dbReference type="PANTHER" id="PTHR43680:SF2">
    <property type="entry name" value="NITRATE REDUCTASE MOLYBDENUM COFACTOR ASSEMBLY CHAPERONE NARJ"/>
    <property type="match status" value="1"/>
</dbReference>
<gene>
    <name evidence="2" type="ORF">AAT16_01550</name>
    <name evidence="3" type="ORF">SAMN05216235_1684</name>
</gene>
<dbReference type="KEGG" id="shv:AAT16_01550"/>